<dbReference type="InterPro" id="IPR004408">
    <property type="entry name" value="Biotin_CoA_COase_ligase"/>
</dbReference>
<dbReference type="PROSITE" id="PS51733">
    <property type="entry name" value="BPL_LPL_CATALYTIC"/>
    <property type="match status" value="1"/>
</dbReference>
<dbReference type="Gene3D" id="3.30.930.10">
    <property type="entry name" value="Bira Bifunctional Protein, Domain 2"/>
    <property type="match status" value="1"/>
</dbReference>
<dbReference type="CDD" id="cd16442">
    <property type="entry name" value="BPL"/>
    <property type="match status" value="1"/>
</dbReference>
<dbReference type="AlphaFoldDB" id="A0A0D8JD94"/>
<dbReference type="InterPro" id="IPR045864">
    <property type="entry name" value="aa-tRNA-synth_II/BPL/LPL"/>
</dbReference>
<reference evidence="3 4" key="1">
    <citation type="submission" date="2014-09" db="EMBL/GenBank/DDBJ databases">
        <title>Draft Genome Sequence of Draconibacterium sp. JN14CK-3.</title>
        <authorList>
            <person name="Dong C."/>
            <person name="Lai Q."/>
            <person name="Shao Z."/>
        </authorList>
    </citation>
    <scope>NUCLEOTIDE SEQUENCE [LARGE SCALE GENOMIC DNA]</scope>
    <source>
        <strain evidence="3 4">JN14CK-3</strain>
    </source>
</reference>
<protein>
    <recommendedName>
        <fullName evidence="2">BPL/LPL catalytic domain-containing protein</fullName>
    </recommendedName>
</protein>
<evidence type="ECO:0000256" key="1">
    <source>
        <dbReference type="ARBA" id="ARBA00022598"/>
    </source>
</evidence>
<accession>A0A0D8JD94</accession>
<proteinExistence type="predicted"/>
<dbReference type="RefSeq" id="WP_045026102.1">
    <property type="nucleotide sequence ID" value="NZ_JRHC01000001.1"/>
</dbReference>
<keyword evidence="4" id="KW-1185">Reference proteome</keyword>
<dbReference type="SUPFAM" id="SSF55681">
    <property type="entry name" value="Class II aaRS and biotin synthetases"/>
    <property type="match status" value="1"/>
</dbReference>
<dbReference type="Proteomes" id="UP000032544">
    <property type="component" value="Unassembled WGS sequence"/>
</dbReference>
<feature type="domain" description="BPL/LPL catalytic" evidence="2">
    <location>
        <begin position="1"/>
        <end position="181"/>
    </location>
</feature>
<dbReference type="GO" id="GO:0004077">
    <property type="term" value="F:biotin--[biotin carboxyl-carrier protein] ligase activity"/>
    <property type="evidence" value="ECO:0007669"/>
    <property type="project" value="InterPro"/>
</dbReference>
<sequence length="246" mass="27943">MFLTDKNIIVFNELDSTNNYAKQLVREKAAQGTVVLAHYQESGRGQVGNFWESERDKNLLFSVLLYPGFLEAGKQFYISKVVSLALADVLKQHLNDVKIKWPNDIYVGEKKIAGILIENTVKGIALDSSIVGVGVNVNQEEFLSDAPNPVSMKQLLKKEFEIQDILKAFLQKLENYIEILREGRLEKVDAEYFQALFRNEGLHPYRKDGKEFSARIAGIGSFGQLQLEEPDGNVTEYMFKEVEFVV</sequence>
<dbReference type="GO" id="GO:0005737">
    <property type="term" value="C:cytoplasm"/>
    <property type="evidence" value="ECO:0007669"/>
    <property type="project" value="TreeGrafter"/>
</dbReference>
<gene>
    <name evidence="3" type="ORF">LH29_03495</name>
</gene>
<dbReference type="OrthoDB" id="9807064at2"/>
<organism evidence="3 4">
    <name type="scientific">Draconibacterium sediminis</name>
    <dbReference type="NCBI Taxonomy" id="1544798"/>
    <lineage>
        <taxon>Bacteria</taxon>
        <taxon>Pseudomonadati</taxon>
        <taxon>Bacteroidota</taxon>
        <taxon>Bacteroidia</taxon>
        <taxon>Marinilabiliales</taxon>
        <taxon>Prolixibacteraceae</taxon>
        <taxon>Draconibacterium</taxon>
    </lineage>
</organism>
<dbReference type="PANTHER" id="PTHR12835">
    <property type="entry name" value="BIOTIN PROTEIN LIGASE"/>
    <property type="match status" value="1"/>
</dbReference>
<name>A0A0D8JD94_9BACT</name>
<dbReference type="STRING" id="1544798.LH29_03495"/>
<keyword evidence="1" id="KW-0436">Ligase</keyword>
<dbReference type="InterPro" id="IPR004143">
    <property type="entry name" value="BPL_LPL_catalytic"/>
</dbReference>
<evidence type="ECO:0000313" key="4">
    <source>
        <dbReference type="Proteomes" id="UP000032544"/>
    </source>
</evidence>
<dbReference type="Pfam" id="PF03099">
    <property type="entry name" value="BPL_LplA_LipB"/>
    <property type="match status" value="1"/>
</dbReference>
<dbReference type="NCBIfam" id="TIGR00121">
    <property type="entry name" value="birA_ligase"/>
    <property type="match status" value="1"/>
</dbReference>
<dbReference type="EMBL" id="JRHC01000001">
    <property type="protein sequence ID" value="KJF44556.1"/>
    <property type="molecule type" value="Genomic_DNA"/>
</dbReference>
<dbReference type="PANTHER" id="PTHR12835:SF5">
    <property type="entry name" value="BIOTIN--PROTEIN LIGASE"/>
    <property type="match status" value="1"/>
</dbReference>
<evidence type="ECO:0000259" key="2">
    <source>
        <dbReference type="PROSITE" id="PS51733"/>
    </source>
</evidence>
<evidence type="ECO:0000313" key="3">
    <source>
        <dbReference type="EMBL" id="KJF44556.1"/>
    </source>
</evidence>
<comment type="caution">
    <text evidence="3">The sequence shown here is derived from an EMBL/GenBank/DDBJ whole genome shotgun (WGS) entry which is preliminary data.</text>
</comment>